<keyword evidence="2" id="KW-1185">Reference proteome</keyword>
<dbReference type="EMBL" id="CM046129">
    <property type="protein sequence ID" value="KAI8433870.1"/>
    <property type="molecule type" value="Genomic_DNA"/>
</dbReference>
<proteinExistence type="predicted"/>
<evidence type="ECO:0000313" key="2">
    <source>
        <dbReference type="Proteomes" id="UP001064048"/>
    </source>
</evidence>
<sequence>MTDHDETFDRECEVDVDNNKIARDYAIMRVEFIAGTDLLGFCESDLNEISEQFHDAQRKVLSSLEPSAWKNEMKITFEFETKVSDIKYKLRQRLLSQKSESKPCVGEAVTAKLPSVCQCSHHTSLHFTKPGQSIPPTPPPVEGSVPHNSGNPGSSHTVLTSLAGEGTVLFSTARIEIRDGHGNFKSVRALLDCASACNFITESCAKRLGLNICRGHHSVNGIGNSVAQPLGSLSCEIKPAGNKYLSSNIKLEALVLSSICADQPTQSVDSLRWSHISNLRLADPDFAQPGPIDMLLNADIFSSSLLPGLKRGMPGQPRAFNSIFGWIVMDPTNKPLFHNSREIALKRFLSLERKLNCNLEFKKSYVGFMEDYESRGHLEEVDPPTAVVGQFNYIPHHGIQRASVTTPLRVVFDASAKDGKGISLNDTLLAGPKLQANIFDLLMRFRWHAVVFTGDVQQMYRQILVPEEDADYQRILWRPSPAGPVRDYRLLTVTYGVSSAPFQALRTMAQLAQDSADKYPAGAAVLARDIYVDDVVTGADSVEQALSLQSELTKILSSGGFHLRKWTSNSGTFLDSLPLSDLYSEELKNFEELSDVSLKILGLLWQPRSDSFRFRVARISDCRCTKRTILSEIARIYDPLGFLGPLTFYAKYIMQLLWTAGVGWDEDAPSDIASEWRRLKAELPSLASVSIPRRITAMDHAQSSFAVRSQESRLFVSSLFPRLELQAAVLLSDLMHSTTEALKPFYSVDEIFAWSDSSVVLSWIKSCPSKWKTFVANRVSHIHDIISPDRWRHVGTHSNPADCGSRGLLPTDLVNHDMWWSGPSWLADREDKWPATSTLSFSNSDLQEEQRIFTLVVANEPTLVESLLNKFSSLSTLKRTLSYCFRFIDNSRQSFPEIVAFRFLLKSVQESVFSSEIEHLKKGSPNSLPRSLRKLSPFIDEVGILRVGGRLANSKVGFDVKHPLLLPRSHRLTYLLISEYHTRFMHPGAQTLKNLLSRHFWILSCKRAIHSVISSCLKCFRVRPHLAPVPLMGNLPSYRVNQIKPFSSSVVDYGGPYHIALGRGRGAKSFKGYICVFVCTSTKAIHIELASELSSEAFLAALRRFIARRGRCSHLVSDQGRNFVGASNYLGSIMEKAAGSEEIKFSFSPAGSPHFNGLAEAGIKSVKTHLARVIGSQRLTFEEFYTVLAQIEAMLNSRPLTPLSSDANDLSALTPGHFLTLEPLSIMPEENFVDSNLGVLQRWKLIQKMHQDFLQKAKWDKCNSNITVGTMVLIVNELLSPLHWPLGRIVALHPGADGICRVVTVKSAAVKERLRLRSCCTWSELVEFSGERRIYTGPSSGFNSKCLLGPLLLQENSEYICEPCKSAAASSYSFVSRAKRTAETITKYLRQLNKETIDLTSRIMLDNDWKNALIVLEDPSYKKTVTSKLKNQSSTHIHICDLCGKRFLRKHNLVKHLKQHNGVQFLECPHCVSKPCMHERYILAFNKQILQKLEVTNCVECDKEIHTLPDLIAHVNKKHLNVASNVCKQCGTSFYKARDYKKHFDSHHNFKHVCKSCFSNFRTEKDVNTHMETCKSHLKLSSKLHMSSPLSGYPKKQMKHSLDPGKRVKRIQKTYKCSICDKVLKKQVEFRTHVRMHEKKPNQCLYCNKQFATRQEYLTHIQTDEHRKSVPFNMYRHQCPHCDYGGNTAAMIEAHVNRIHLSVRPFKCEQCQKTYFDEIQLKKHMKIHTGQVKLKVCDTCGAHLAGPTALKKHKRIHTGERPYPCPYCDTKTTCSDMLKNHIMRKHMEATISCPLCTTKFHTMTNARNHVKKTHWKSKEKFDYTKLKGLAPKDYDFFRDRRKALM</sequence>
<reference evidence="1 2" key="1">
    <citation type="journal article" date="2022" name="Genome Biol. Evol.">
        <title>The Spruce Budworm Genome: Reconstructing the Evolutionary History of Antifreeze Proteins.</title>
        <authorList>
            <person name="Beliveau C."/>
            <person name="Gagne P."/>
            <person name="Picq S."/>
            <person name="Vernygora O."/>
            <person name="Keeling C.I."/>
            <person name="Pinkney K."/>
            <person name="Doucet D."/>
            <person name="Wen F."/>
            <person name="Johnston J.S."/>
            <person name="Maaroufi H."/>
            <person name="Boyle B."/>
            <person name="Laroche J."/>
            <person name="Dewar K."/>
            <person name="Juretic N."/>
            <person name="Blackburn G."/>
            <person name="Nisole A."/>
            <person name="Brunet B."/>
            <person name="Brandao M."/>
            <person name="Lumley L."/>
            <person name="Duan J."/>
            <person name="Quan G."/>
            <person name="Lucarotti C.J."/>
            <person name="Roe A.D."/>
            <person name="Sperling F.A.H."/>
            <person name="Levesque R.C."/>
            <person name="Cusson M."/>
        </authorList>
    </citation>
    <scope>NUCLEOTIDE SEQUENCE [LARGE SCALE GENOMIC DNA]</scope>
    <source>
        <strain evidence="1">Glfc:IPQL:Cfum</strain>
    </source>
</reference>
<name>A0ACC0KC31_CHOFU</name>
<gene>
    <name evidence="1" type="ORF">MSG28_015818</name>
</gene>
<accession>A0ACC0KC31</accession>
<dbReference type="Proteomes" id="UP001064048">
    <property type="component" value="Chromosome 29"/>
</dbReference>
<comment type="caution">
    <text evidence="1">The sequence shown here is derived from an EMBL/GenBank/DDBJ whole genome shotgun (WGS) entry which is preliminary data.</text>
</comment>
<evidence type="ECO:0000313" key="1">
    <source>
        <dbReference type="EMBL" id="KAI8433870.1"/>
    </source>
</evidence>
<protein>
    <submittedName>
        <fullName evidence="1">Uncharacterized protein</fullName>
    </submittedName>
</protein>
<organism evidence="1 2">
    <name type="scientific">Choristoneura fumiferana</name>
    <name type="common">Spruce budworm moth</name>
    <name type="synonym">Archips fumiferana</name>
    <dbReference type="NCBI Taxonomy" id="7141"/>
    <lineage>
        <taxon>Eukaryota</taxon>
        <taxon>Metazoa</taxon>
        <taxon>Ecdysozoa</taxon>
        <taxon>Arthropoda</taxon>
        <taxon>Hexapoda</taxon>
        <taxon>Insecta</taxon>
        <taxon>Pterygota</taxon>
        <taxon>Neoptera</taxon>
        <taxon>Endopterygota</taxon>
        <taxon>Lepidoptera</taxon>
        <taxon>Glossata</taxon>
        <taxon>Ditrysia</taxon>
        <taxon>Tortricoidea</taxon>
        <taxon>Tortricidae</taxon>
        <taxon>Tortricinae</taxon>
        <taxon>Choristoneura</taxon>
    </lineage>
</organism>